<evidence type="ECO:0000256" key="3">
    <source>
        <dbReference type="SAM" id="SignalP"/>
    </source>
</evidence>
<accession>A0A367RG45</accession>
<evidence type="ECO:0000256" key="2">
    <source>
        <dbReference type="ARBA" id="ARBA00022729"/>
    </source>
</evidence>
<evidence type="ECO:0000313" key="6">
    <source>
        <dbReference type="Proteomes" id="UP000252085"/>
    </source>
</evidence>
<dbReference type="Proteomes" id="UP000252085">
    <property type="component" value="Unassembled WGS sequence"/>
</dbReference>
<dbReference type="InterPro" id="IPR021884">
    <property type="entry name" value="Ice-bd_prot"/>
</dbReference>
<gene>
    <name evidence="5" type="ORF">A6769_20820</name>
</gene>
<evidence type="ECO:0000313" key="5">
    <source>
        <dbReference type="EMBL" id="RCJ34851.1"/>
    </source>
</evidence>
<sequence length="271" mass="27504">MNYKYAIVLGIVVFSSFQAEAKAASTSMLGTANNFGVLAASTVTNTGPSLITESLGVSTGSSATGFSPGSVTGTIFTSDTVAAQAQADNATAYNFLAGLSSNVDLTGKDLGGLTLTPGVYSFSSSAQLTGKLTLNNQGDPNALFVFQIGSTLTTASNSSIVTTNGDVPNVFFQVGSSATLGTGTQFLGNILALTSITLTTGANIKCGRALAQNGIVTMDTNKVSSACDTKPQKVAVVPELAVIPEPDSLLGVLGSGIVGLLFAFRKRFRIS</sequence>
<name>A0A367RG45_NOSPU</name>
<dbReference type="InterPro" id="IPR013424">
    <property type="entry name" value="Ice-binding_C"/>
</dbReference>
<dbReference type="EMBL" id="LXQE01000154">
    <property type="protein sequence ID" value="RCJ34851.1"/>
    <property type="molecule type" value="Genomic_DNA"/>
</dbReference>
<dbReference type="Pfam" id="PF07589">
    <property type="entry name" value="PEP-CTERM"/>
    <property type="match status" value="1"/>
</dbReference>
<comment type="similarity">
    <text evidence="1">Belongs to the ice-binding protein family.</text>
</comment>
<organism evidence="5 6">
    <name type="scientific">Nostoc punctiforme NIES-2108</name>
    <dbReference type="NCBI Taxonomy" id="1356359"/>
    <lineage>
        <taxon>Bacteria</taxon>
        <taxon>Bacillati</taxon>
        <taxon>Cyanobacteriota</taxon>
        <taxon>Cyanophyceae</taxon>
        <taxon>Nostocales</taxon>
        <taxon>Nostocaceae</taxon>
        <taxon>Nostoc</taxon>
    </lineage>
</organism>
<proteinExistence type="inferred from homology"/>
<reference evidence="5 6" key="1">
    <citation type="submission" date="2016-04" db="EMBL/GenBank/DDBJ databases">
        <authorList>
            <person name="Evans L.H."/>
            <person name="Alamgir A."/>
            <person name="Owens N."/>
            <person name="Weber N.D."/>
            <person name="Virtaneva K."/>
            <person name="Barbian K."/>
            <person name="Babar A."/>
            <person name="Rosenke K."/>
        </authorList>
    </citation>
    <scope>NUCLEOTIDE SEQUENCE [LARGE SCALE GENOMIC DNA]</scope>
    <source>
        <strain evidence="5">NIES-2108</strain>
    </source>
</reference>
<protein>
    <recommendedName>
        <fullName evidence="4">Ice-binding protein C-terminal domain-containing protein</fullName>
    </recommendedName>
</protein>
<dbReference type="AlphaFoldDB" id="A0A367RG45"/>
<dbReference type="Pfam" id="PF11999">
    <property type="entry name" value="Ice_binding"/>
    <property type="match status" value="1"/>
</dbReference>
<evidence type="ECO:0000256" key="1">
    <source>
        <dbReference type="ARBA" id="ARBA00005445"/>
    </source>
</evidence>
<keyword evidence="2 3" id="KW-0732">Signal</keyword>
<evidence type="ECO:0000259" key="4">
    <source>
        <dbReference type="Pfam" id="PF07589"/>
    </source>
</evidence>
<comment type="caution">
    <text evidence="5">The sequence shown here is derived from an EMBL/GenBank/DDBJ whole genome shotgun (WGS) entry which is preliminary data.</text>
</comment>
<feature type="chain" id="PRO_5016893870" description="Ice-binding protein C-terminal domain-containing protein" evidence="3">
    <location>
        <begin position="22"/>
        <end position="271"/>
    </location>
</feature>
<feature type="signal peptide" evidence="3">
    <location>
        <begin position="1"/>
        <end position="21"/>
    </location>
</feature>
<feature type="domain" description="Ice-binding protein C-terminal" evidence="4">
    <location>
        <begin position="243"/>
        <end position="267"/>
    </location>
</feature>